<evidence type="ECO:0000259" key="15">
    <source>
        <dbReference type="PROSITE" id="PS50885"/>
    </source>
</evidence>
<dbReference type="InterPro" id="IPR004090">
    <property type="entry name" value="Chemotax_Me-accpt_rcpt"/>
</dbReference>
<dbReference type="PROSITE" id="PS50885">
    <property type="entry name" value="HAMP"/>
    <property type="match status" value="1"/>
</dbReference>
<evidence type="ECO:0000256" key="10">
    <source>
        <dbReference type="ARBA" id="ARBA00029447"/>
    </source>
</evidence>
<keyword evidence="8 12" id="KW-0472">Membrane</keyword>
<dbReference type="EMBL" id="FLQZ01000063">
    <property type="protein sequence ID" value="SBT14167.1"/>
    <property type="molecule type" value="Genomic_DNA"/>
</dbReference>
<keyword evidence="3" id="KW-0488">Methylation</keyword>
<dbReference type="CDD" id="cd11386">
    <property type="entry name" value="MCP_signal"/>
    <property type="match status" value="1"/>
</dbReference>
<evidence type="ECO:0000256" key="12">
    <source>
        <dbReference type="SAM" id="Phobius"/>
    </source>
</evidence>
<dbReference type="Gene3D" id="1.10.287.950">
    <property type="entry name" value="Methyl-accepting chemotaxis protein"/>
    <property type="match status" value="1"/>
</dbReference>
<keyword evidence="9 11" id="KW-0807">Transducer</keyword>
<evidence type="ECO:0000256" key="4">
    <source>
        <dbReference type="ARBA" id="ARBA00022500"/>
    </source>
</evidence>
<comment type="subcellular location">
    <subcellularLocation>
        <location evidence="1">Cell inner membrane</location>
        <topology evidence="1">Multi-pass membrane protein</topology>
    </subcellularLocation>
</comment>
<keyword evidence="7 12" id="KW-1133">Transmembrane helix</keyword>
<name>A0A1C3JGI0_9VIBR</name>
<dbReference type="Proteomes" id="UP000092819">
    <property type="component" value="Unassembled WGS sequence"/>
</dbReference>
<keyword evidence="2" id="KW-1003">Cell membrane</keyword>
<evidence type="ECO:0000256" key="3">
    <source>
        <dbReference type="ARBA" id="ARBA00022481"/>
    </source>
</evidence>
<evidence type="ECO:0000256" key="7">
    <source>
        <dbReference type="ARBA" id="ARBA00022989"/>
    </source>
</evidence>
<organism evidence="16 17">
    <name type="scientific">Vibrio celticus</name>
    <dbReference type="NCBI Taxonomy" id="446372"/>
    <lineage>
        <taxon>Bacteria</taxon>
        <taxon>Pseudomonadati</taxon>
        <taxon>Pseudomonadota</taxon>
        <taxon>Gammaproteobacteria</taxon>
        <taxon>Vibrionales</taxon>
        <taxon>Vibrionaceae</taxon>
        <taxon>Vibrio</taxon>
    </lineage>
</organism>
<evidence type="ECO:0000313" key="17">
    <source>
        <dbReference type="Proteomes" id="UP000092819"/>
    </source>
</evidence>
<keyword evidence="6 12" id="KW-0812">Transmembrane</keyword>
<feature type="domain" description="HAMP" evidence="15">
    <location>
        <begin position="161"/>
        <end position="215"/>
    </location>
</feature>
<evidence type="ECO:0000256" key="6">
    <source>
        <dbReference type="ARBA" id="ARBA00022692"/>
    </source>
</evidence>
<dbReference type="PROSITE" id="PS50192">
    <property type="entry name" value="T_SNARE"/>
    <property type="match status" value="1"/>
</dbReference>
<dbReference type="Pfam" id="PF00672">
    <property type="entry name" value="HAMP"/>
    <property type="match status" value="1"/>
</dbReference>
<dbReference type="FunFam" id="1.10.287.950:FF:000001">
    <property type="entry name" value="Methyl-accepting chemotaxis sensory transducer"/>
    <property type="match status" value="1"/>
</dbReference>
<evidence type="ECO:0000256" key="11">
    <source>
        <dbReference type="PROSITE-ProRule" id="PRU00284"/>
    </source>
</evidence>
<proteinExistence type="inferred from homology"/>
<evidence type="ECO:0000256" key="5">
    <source>
        <dbReference type="ARBA" id="ARBA00022519"/>
    </source>
</evidence>
<dbReference type="RefSeq" id="WP_065676867.1">
    <property type="nucleotide sequence ID" value="NZ_AP025464.1"/>
</dbReference>
<evidence type="ECO:0000256" key="8">
    <source>
        <dbReference type="ARBA" id="ARBA00023136"/>
    </source>
</evidence>
<dbReference type="SMART" id="SM00283">
    <property type="entry name" value="MA"/>
    <property type="match status" value="1"/>
</dbReference>
<dbReference type="CDD" id="cd06225">
    <property type="entry name" value="HAMP"/>
    <property type="match status" value="1"/>
</dbReference>
<dbReference type="PROSITE" id="PS50111">
    <property type="entry name" value="CHEMOTAXIS_TRANSDUC_2"/>
    <property type="match status" value="1"/>
</dbReference>
<feature type="transmembrane region" description="Helical" evidence="12">
    <location>
        <begin position="138"/>
        <end position="159"/>
    </location>
</feature>
<keyword evidence="4" id="KW-0145">Chemotaxis</keyword>
<dbReference type="InterPro" id="IPR000727">
    <property type="entry name" value="T_SNARE_dom"/>
</dbReference>
<dbReference type="SMART" id="SM00304">
    <property type="entry name" value="HAMP"/>
    <property type="match status" value="1"/>
</dbReference>
<dbReference type="SUPFAM" id="SSF58104">
    <property type="entry name" value="Methyl-accepting chemotaxis protein (MCP) signaling domain"/>
    <property type="match status" value="1"/>
</dbReference>
<dbReference type="GO" id="GO:0006935">
    <property type="term" value="P:chemotaxis"/>
    <property type="evidence" value="ECO:0007669"/>
    <property type="project" value="UniProtKB-KW"/>
</dbReference>
<sequence>MNNSLSKSLSIFLILVGLVGIAIGGGTSYFTVKDRLNTAYTQDLESTIGLADAALVEAIFAYDFEQAQAVTDALLNSEILHSVTVVDQRGKAIASSGTQHTELSTRAHSVERGGSKIGTITFQFDPAIIAQSMQNEMLLMMFGIVLVLVLVIVSVYFFMRKLVIQPIDDVTKSLYRLSKGDADLSQRIAVKSENEIGRLTKNFNNLMDNLMDMIAGVVNNSNHIREISNTLTTAAQQSQDDSHAQQISMQTAASSLEEISVSAEDVYRNAETTLAKTQDAIECVEEGGRLVEQNGTLATNLSDQISETSRRIDNLIQSSSDIGSVVEVILNIAEQTNLLALNAAIEAARAGDQGRGFAVVADEVRALAQKTQNSTSEIESIVSGLQANAKNAADSMVASLGSSQEVTAAANSLSQNLKQISANIDSINSMNSEVAVSTKQQSEVTKTIAVNIDELNQLSASLSANATEVNAKVEELQGVNHSLTANIGRFNM</sequence>
<gene>
    <name evidence="16" type="primary">pctC_6</name>
    <name evidence="16" type="ORF">VCE7224_02929</name>
</gene>
<dbReference type="PRINTS" id="PR00260">
    <property type="entry name" value="CHEMTRNSDUCR"/>
</dbReference>
<dbReference type="GO" id="GO:0005886">
    <property type="term" value="C:plasma membrane"/>
    <property type="evidence" value="ECO:0007669"/>
    <property type="project" value="UniProtKB-SubCell"/>
</dbReference>
<evidence type="ECO:0000259" key="14">
    <source>
        <dbReference type="PROSITE" id="PS50192"/>
    </source>
</evidence>
<protein>
    <submittedName>
        <fullName evidence="16">Methyl-accepting chemotaxis protein PctC</fullName>
    </submittedName>
</protein>
<evidence type="ECO:0000313" key="16">
    <source>
        <dbReference type="EMBL" id="SBT14167.1"/>
    </source>
</evidence>
<keyword evidence="5" id="KW-0997">Cell inner membrane</keyword>
<dbReference type="PANTHER" id="PTHR32089">
    <property type="entry name" value="METHYL-ACCEPTING CHEMOTAXIS PROTEIN MCPB"/>
    <property type="match status" value="1"/>
</dbReference>
<dbReference type="Pfam" id="PF00015">
    <property type="entry name" value="MCPsignal"/>
    <property type="match status" value="1"/>
</dbReference>
<dbReference type="InterPro" id="IPR004089">
    <property type="entry name" value="MCPsignal_dom"/>
</dbReference>
<dbReference type="GO" id="GO:0004888">
    <property type="term" value="F:transmembrane signaling receptor activity"/>
    <property type="evidence" value="ECO:0007669"/>
    <property type="project" value="InterPro"/>
</dbReference>
<feature type="domain" description="T-SNARE coiled-coil homology" evidence="14">
    <location>
        <begin position="407"/>
        <end position="453"/>
    </location>
</feature>
<dbReference type="PANTHER" id="PTHR32089:SF39">
    <property type="entry name" value="METHYL-ACCEPTING CHEMOTAXIS PROTEIN HLYB"/>
    <property type="match status" value="1"/>
</dbReference>
<dbReference type="AlphaFoldDB" id="A0A1C3JGI0"/>
<accession>A0A1C3JGI0</accession>
<keyword evidence="17" id="KW-1185">Reference proteome</keyword>
<feature type="transmembrane region" description="Helical" evidence="12">
    <location>
        <begin position="12"/>
        <end position="32"/>
    </location>
</feature>
<feature type="domain" description="Methyl-accepting transducer" evidence="13">
    <location>
        <begin position="220"/>
        <end position="456"/>
    </location>
</feature>
<evidence type="ECO:0000256" key="9">
    <source>
        <dbReference type="ARBA" id="ARBA00023224"/>
    </source>
</evidence>
<evidence type="ECO:0000259" key="13">
    <source>
        <dbReference type="PROSITE" id="PS50111"/>
    </source>
</evidence>
<evidence type="ECO:0000256" key="1">
    <source>
        <dbReference type="ARBA" id="ARBA00004429"/>
    </source>
</evidence>
<dbReference type="InterPro" id="IPR003660">
    <property type="entry name" value="HAMP_dom"/>
</dbReference>
<comment type="similarity">
    <text evidence="10">Belongs to the methyl-accepting chemotaxis (MCP) protein family.</text>
</comment>
<evidence type="ECO:0000256" key="2">
    <source>
        <dbReference type="ARBA" id="ARBA00022475"/>
    </source>
</evidence>
<reference evidence="17" key="1">
    <citation type="submission" date="2016-06" db="EMBL/GenBank/DDBJ databases">
        <authorList>
            <person name="Rodrigo-Torres L."/>
            <person name="Arahal D.R."/>
        </authorList>
    </citation>
    <scope>NUCLEOTIDE SEQUENCE [LARGE SCALE GENOMIC DNA]</scope>
    <source>
        <strain evidence="17">CECT 7224</strain>
    </source>
</reference>
<dbReference type="GO" id="GO:0007165">
    <property type="term" value="P:signal transduction"/>
    <property type="evidence" value="ECO:0007669"/>
    <property type="project" value="UniProtKB-KW"/>
</dbReference>